<sequence>MNLNAAVDLFPDERVLLSKPANAIITVDEHGLSRFALDHLMWTVGMQGKETIGGKLHLTNFRFVFKSHAANRLTGKFSLFLPTIREVRETSRGITRKIAVATQTQHFEFVVWGIPRLLAAFREAQAGLDPAQVEALQGLAAADPGKCGTGLQVFEAVEAVNRRFVEAGGLAKIIAHSKGPVEASGVLNLLEFLAEDAREPDGRR</sequence>
<organism evidence="1">
    <name type="scientific">uncultured Armatimonadetes bacterium</name>
    <dbReference type="NCBI Taxonomy" id="157466"/>
    <lineage>
        <taxon>Bacteria</taxon>
        <taxon>Bacillati</taxon>
        <taxon>Armatimonadota</taxon>
        <taxon>environmental samples</taxon>
    </lineage>
</organism>
<protein>
    <recommendedName>
        <fullName evidence="2">GRAM domain-containing protein</fullName>
    </recommendedName>
</protein>
<evidence type="ECO:0000313" key="1">
    <source>
        <dbReference type="EMBL" id="CAA9278088.1"/>
    </source>
</evidence>
<accession>A0A6J4JJ86</accession>
<name>A0A6J4JJ86_9BACT</name>
<proteinExistence type="predicted"/>
<gene>
    <name evidence="1" type="ORF">AVDCRST_MAG63-3360</name>
</gene>
<reference evidence="1" key="1">
    <citation type="submission" date="2020-02" db="EMBL/GenBank/DDBJ databases">
        <authorList>
            <person name="Meier V. D."/>
        </authorList>
    </citation>
    <scope>NUCLEOTIDE SEQUENCE</scope>
    <source>
        <strain evidence="1">AVDCRST_MAG63</strain>
    </source>
</reference>
<dbReference type="EMBL" id="CADCTO010000443">
    <property type="protein sequence ID" value="CAA9278088.1"/>
    <property type="molecule type" value="Genomic_DNA"/>
</dbReference>
<evidence type="ECO:0008006" key="2">
    <source>
        <dbReference type="Google" id="ProtNLM"/>
    </source>
</evidence>
<dbReference type="AlphaFoldDB" id="A0A6J4JJ86"/>